<dbReference type="InterPro" id="IPR017884">
    <property type="entry name" value="SANT_dom"/>
</dbReference>
<keyword evidence="3" id="KW-0539">Nucleus</keyword>
<feature type="domain" description="SANT" evidence="6">
    <location>
        <begin position="557"/>
        <end position="604"/>
    </location>
</feature>
<proteinExistence type="predicted"/>
<dbReference type="PANTHER" id="PTHR46380:SF2">
    <property type="entry name" value="CYCLIN-D-BINDING MYB-LIKE TRANSCRIPTION FACTOR 1"/>
    <property type="match status" value="1"/>
</dbReference>
<feature type="region of interest" description="Disordered" evidence="4">
    <location>
        <begin position="453"/>
        <end position="482"/>
    </location>
</feature>
<feature type="compositionally biased region" description="Polar residues" evidence="4">
    <location>
        <begin position="425"/>
        <end position="437"/>
    </location>
</feature>
<comment type="subcellular location">
    <subcellularLocation>
        <location evidence="1">Nucleus</location>
    </subcellularLocation>
</comment>
<protein>
    <recommendedName>
        <fullName evidence="10">Myb-like DNA-binding domain protein</fullName>
    </recommendedName>
</protein>
<dbReference type="InterPro" id="IPR017930">
    <property type="entry name" value="Myb_dom"/>
</dbReference>
<reference evidence="8" key="1">
    <citation type="submission" date="2023-03" db="EMBL/GenBank/DDBJ databases">
        <title>Mating type loci evolution in Malassezia.</title>
        <authorList>
            <person name="Coelho M.A."/>
        </authorList>
    </citation>
    <scope>NUCLEOTIDE SEQUENCE</scope>
    <source>
        <strain evidence="8">CBS 9557</strain>
    </source>
</reference>
<dbReference type="Pfam" id="PF00249">
    <property type="entry name" value="Myb_DNA-binding"/>
    <property type="match status" value="1"/>
</dbReference>
<feature type="region of interest" description="Disordered" evidence="4">
    <location>
        <begin position="380"/>
        <end position="437"/>
    </location>
</feature>
<dbReference type="PROSITE" id="PS51293">
    <property type="entry name" value="SANT"/>
    <property type="match status" value="1"/>
</dbReference>
<gene>
    <name evidence="8" type="ORF">MNAN1_001218</name>
</gene>
<evidence type="ECO:0000259" key="6">
    <source>
        <dbReference type="PROSITE" id="PS51293"/>
    </source>
</evidence>
<dbReference type="InterPro" id="IPR051651">
    <property type="entry name" value="DMTF1_DNA-bind_reg"/>
</dbReference>
<feature type="region of interest" description="Disordered" evidence="4">
    <location>
        <begin position="603"/>
        <end position="704"/>
    </location>
</feature>
<feature type="region of interest" description="Disordered" evidence="4">
    <location>
        <begin position="333"/>
        <end position="359"/>
    </location>
</feature>
<dbReference type="GO" id="GO:0003700">
    <property type="term" value="F:DNA-binding transcription factor activity"/>
    <property type="evidence" value="ECO:0007669"/>
    <property type="project" value="TreeGrafter"/>
</dbReference>
<feature type="compositionally biased region" description="Low complexity" evidence="4">
    <location>
        <begin position="642"/>
        <end position="653"/>
    </location>
</feature>
<feature type="compositionally biased region" description="Polar residues" evidence="4">
    <location>
        <begin position="606"/>
        <end position="623"/>
    </location>
</feature>
<evidence type="ECO:0000256" key="4">
    <source>
        <dbReference type="SAM" id="MobiDB-lite"/>
    </source>
</evidence>
<dbReference type="PANTHER" id="PTHR46380">
    <property type="entry name" value="CYCLIN-D-BINDING MYB-LIKE TRANSCRIPTION FACTOR 1"/>
    <property type="match status" value="1"/>
</dbReference>
<dbReference type="PROSITE" id="PS51294">
    <property type="entry name" value="HTH_MYB"/>
    <property type="match status" value="1"/>
</dbReference>
<dbReference type="Proteomes" id="UP001213623">
    <property type="component" value="Chromosome 2"/>
</dbReference>
<dbReference type="InterPro" id="IPR009057">
    <property type="entry name" value="Homeodomain-like_sf"/>
</dbReference>
<dbReference type="AlphaFoldDB" id="A0AAF0J1N5"/>
<feature type="domain" description="Myb-like" evidence="5">
    <location>
        <begin position="557"/>
        <end position="596"/>
    </location>
</feature>
<keyword evidence="9" id="KW-1185">Reference proteome</keyword>
<dbReference type="SMART" id="SM00717">
    <property type="entry name" value="SANT"/>
    <property type="match status" value="1"/>
</dbReference>
<evidence type="ECO:0000313" key="8">
    <source>
        <dbReference type="EMBL" id="WFD26241.1"/>
    </source>
</evidence>
<feature type="compositionally biased region" description="Basic residues" evidence="4">
    <location>
        <begin position="345"/>
        <end position="354"/>
    </location>
</feature>
<evidence type="ECO:0000256" key="3">
    <source>
        <dbReference type="ARBA" id="ARBA00023242"/>
    </source>
</evidence>
<feature type="region of interest" description="Disordered" evidence="4">
    <location>
        <begin position="28"/>
        <end position="56"/>
    </location>
</feature>
<evidence type="ECO:0000259" key="7">
    <source>
        <dbReference type="PROSITE" id="PS51294"/>
    </source>
</evidence>
<dbReference type="InterPro" id="IPR001005">
    <property type="entry name" value="SANT/Myb"/>
</dbReference>
<dbReference type="EMBL" id="CP119893">
    <property type="protein sequence ID" value="WFD26241.1"/>
    <property type="molecule type" value="Genomic_DNA"/>
</dbReference>
<feature type="compositionally biased region" description="Low complexity" evidence="4">
    <location>
        <begin position="73"/>
        <end position="88"/>
    </location>
</feature>
<feature type="compositionally biased region" description="Basic and acidic residues" evidence="4">
    <location>
        <begin position="624"/>
        <end position="636"/>
    </location>
</feature>
<feature type="domain" description="HTH myb-type" evidence="7">
    <location>
        <begin position="557"/>
        <end position="604"/>
    </location>
</feature>
<organism evidence="8 9">
    <name type="scientific">Malassezia nana</name>
    <dbReference type="NCBI Taxonomy" id="180528"/>
    <lineage>
        <taxon>Eukaryota</taxon>
        <taxon>Fungi</taxon>
        <taxon>Dikarya</taxon>
        <taxon>Basidiomycota</taxon>
        <taxon>Ustilaginomycotina</taxon>
        <taxon>Malasseziomycetes</taxon>
        <taxon>Malasseziales</taxon>
        <taxon>Malasseziaceae</taxon>
        <taxon>Malassezia</taxon>
    </lineage>
</organism>
<keyword evidence="2" id="KW-0238">DNA-binding</keyword>
<evidence type="ECO:0000256" key="2">
    <source>
        <dbReference type="ARBA" id="ARBA00023125"/>
    </source>
</evidence>
<dbReference type="SUPFAM" id="SSF46689">
    <property type="entry name" value="Homeodomain-like"/>
    <property type="match status" value="1"/>
</dbReference>
<sequence>MAASAAYAAAVFRHRDLGTPDRAVLASSRSMETANAARTDIAGATAPPLPPPPADVQARRVAPALTLERAAADTDPPSSVSPRTPSPVLGAPKSDDTDTPQGGHLTFPQVGLGLGTMEQEMQMLMDLEQVDEQDEIPFSDADMAAAELTELLTQLHVHAPAADVPVSLRVPTAENAAAREQAWAQLAYVLAQRLQQQTESREHLRHLLRVTRLASLSLFSSLRISYSHMLQAERDIKARLEVELSGSKTQSKMLSDMISRASLHAQEERAPLRVAPTTPGSATTDEDDERTKLLADKRYLRQRVRDTEAQVARLETELRSLRPLLLRAQYDDDASDALPSTPSRRTSRRAHHARREAVMGDATSEHLLLATRMLRTLRQAARPPADATPVRGAPDTSPHTPRRPMDVFPTTPTHRRRDDTTSSPHVPSSVRSMPASTYSSGLDDLLYAAQSLAPSPSRSSWTPHVPTLGSPKRRRMSSMDMDDAPPTSALDVLANQAAIEHTSSPMALHRRSHSGSHILSGSASWAPVAPLRAPSSASKVRVSGNGSSPEKRLPYVRWSADEDAKLRRAIKEHGQRWEQVARAVGTRSYHQCRQRYLLMRRKEATANGTPSPSKAPRTPQQNMTEKEAASLRPSDRGEEESSGGVSSDVEAPSQSPPRRPPPTQMPTPTQMPPSSVSTAAPWAPGPRSMPGSVPWATPQPVPPS</sequence>
<feature type="compositionally biased region" description="Polar residues" evidence="4">
    <location>
        <begin position="453"/>
        <end position="462"/>
    </location>
</feature>
<evidence type="ECO:0000313" key="9">
    <source>
        <dbReference type="Proteomes" id="UP001213623"/>
    </source>
</evidence>
<evidence type="ECO:0000259" key="5">
    <source>
        <dbReference type="PROSITE" id="PS50090"/>
    </source>
</evidence>
<evidence type="ECO:0008006" key="10">
    <source>
        <dbReference type="Google" id="ProtNLM"/>
    </source>
</evidence>
<evidence type="ECO:0000256" key="1">
    <source>
        <dbReference type="ARBA" id="ARBA00004123"/>
    </source>
</evidence>
<dbReference type="GO" id="GO:0000976">
    <property type="term" value="F:transcription cis-regulatory region binding"/>
    <property type="evidence" value="ECO:0007669"/>
    <property type="project" value="TreeGrafter"/>
</dbReference>
<feature type="region of interest" description="Disordered" evidence="4">
    <location>
        <begin position="69"/>
        <end position="110"/>
    </location>
</feature>
<dbReference type="CDD" id="cd00167">
    <property type="entry name" value="SANT"/>
    <property type="match status" value="1"/>
</dbReference>
<dbReference type="Gene3D" id="1.10.10.60">
    <property type="entry name" value="Homeodomain-like"/>
    <property type="match status" value="1"/>
</dbReference>
<dbReference type="GO" id="GO:0005634">
    <property type="term" value="C:nucleus"/>
    <property type="evidence" value="ECO:0007669"/>
    <property type="project" value="UniProtKB-SubCell"/>
</dbReference>
<feature type="region of interest" description="Disordered" evidence="4">
    <location>
        <begin position="265"/>
        <end position="288"/>
    </location>
</feature>
<name>A0AAF0J1N5_9BASI</name>
<feature type="compositionally biased region" description="Pro residues" evidence="4">
    <location>
        <begin position="654"/>
        <end position="671"/>
    </location>
</feature>
<accession>A0AAF0J1N5</accession>
<dbReference type="PROSITE" id="PS50090">
    <property type="entry name" value="MYB_LIKE"/>
    <property type="match status" value="1"/>
</dbReference>